<name>A0A917JRA8_9GAMM</name>
<dbReference type="Proteomes" id="UP000613743">
    <property type="component" value="Unassembled WGS sequence"/>
</dbReference>
<comment type="caution">
    <text evidence="1">The sequence shown here is derived from an EMBL/GenBank/DDBJ whole genome shotgun (WGS) entry which is preliminary data.</text>
</comment>
<organism evidence="1 2">
    <name type="scientific">Shewanella gelidii</name>
    <dbReference type="NCBI Taxonomy" id="1642821"/>
    <lineage>
        <taxon>Bacteria</taxon>
        <taxon>Pseudomonadati</taxon>
        <taxon>Pseudomonadota</taxon>
        <taxon>Gammaproteobacteria</taxon>
        <taxon>Alteromonadales</taxon>
        <taxon>Shewanellaceae</taxon>
        <taxon>Shewanella</taxon>
    </lineage>
</organism>
<dbReference type="AlphaFoldDB" id="A0A917JRA8"/>
<proteinExistence type="predicted"/>
<gene>
    <name evidence="1" type="ORF">GCM10009332_13930</name>
</gene>
<reference evidence="1" key="1">
    <citation type="journal article" date="2014" name="Int. J. Syst. Evol. Microbiol.">
        <title>Complete genome sequence of Corynebacterium casei LMG S-19264T (=DSM 44701T), isolated from a smear-ripened cheese.</title>
        <authorList>
            <consortium name="US DOE Joint Genome Institute (JGI-PGF)"/>
            <person name="Walter F."/>
            <person name="Albersmeier A."/>
            <person name="Kalinowski J."/>
            <person name="Ruckert C."/>
        </authorList>
    </citation>
    <scope>NUCLEOTIDE SEQUENCE</scope>
    <source>
        <strain evidence="1">JCM 30804</strain>
    </source>
</reference>
<protein>
    <submittedName>
        <fullName evidence="1">Uncharacterized protein</fullName>
    </submittedName>
</protein>
<sequence>MFSGMCGNYIHSKTTSLDEKYEAVIFQRDCGATTGFSTQISIIKFGSKLENDPGNIFSISGHPEKVAPELVWINTNTLHIKHDVTGNEYLLEVDFGWFEKLKIKYGK</sequence>
<reference evidence="1" key="2">
    <citation type="submission" date="2020-09" db="EMBL/GenBank/DDBJ databases">
        <authorList>
            <person name="Sun Q."/>
            <person name="Ohkuma M."/>
        </authorList>
    </citation>
    <scope>NUCLEOTIDE SEQUENCE</scope>
    <source>
        <strain evidence="1">JCM 30804</strain>
    </source>
</reference>
<evidence type="ECO:0000313" key="2">
    <source>
        <dbReference type="Proteomes" id="UP000613743"/>
    </source>
</evidence>
<evidence type="ECO:0000313" key="1">
    <source>
        <dbReference type="EMBL" id="GGI77774.1"/>
    </source>
</evidence>
<keyword evidence="2" id="KW-1185">Reference proteome</keyword>
<accession>A0A917JRA8</accession>
<dbReference type="EMBL" id="BMPZ01000003">
    <property type="protein sequence ID" value="GGI77774.1"/>
    <property type="molecule type" value="Genomic_DNA"/>
</dbReference>